<dbReference type="OrthoDB" id="2801423at2759"/>
<dbReference type="InterPro" id="IPR046496">
    <property type="entry name" value="DUF6589"/>
</dbReference>
<dbReference type="eggNOG" id="ENOG502SJ72">
    <property type="taxonomic scope" value="Eukaryota"/>
</dbReference>
<dbReference type="InParanoid" id="S8FXB9"/>
<reference evidence="2 3" key="1">
    <citation type="journal article" date="2012" name="Science">
        <title>The Paleozoic origin of enzymatic lignin decomposition reconstructed from 31 fungal genomes.</title>
        <authorList>
            <person name="Floudas D."/>
            <person name="Binder M."/>
            <person name="Riley R."/>
            <person name="Barry K."/>
            <person name="Blanchette R.A."/>
            <person name="Henrissat B."/>
            <person name="Martinez A.T."/>
            <person name="Otillar R."/>
            <person name="Spatafora J.W."/>
            <person name="Yadav J.S."/>
            <person name="Aerts A."/>
            <person name="Benoit I."/>
            <person name="Boyd A."/>
            <person name="Carlson A."/>
            <person name="Copeland A."/>
            <person name="Coutinho P.M."/>
            <person name="de Vries R.P."/>
            <person name="Ferreira P."/>
            <person name="Findley K."/>
            <person name="Foster B."/>
            <person name="Gaskell J."/>
            <person name="Glotzer D."/>
            <person name="Gorecki P."/>
            <person name="Heitman J."/>
            <person name="Hesse C."/>
            <person name="Hori C."/>
            <person name="Igarashi K."/>
            <person name="Jurgens J.A."/>
            <person name="Kallen N."/>
            <person name="Kersten P."/>
            <person name="Kohler A."/>
            <person name="Kuees U."/>
            <person name="Kumar T.K.A."/>
            <person name="Kuo A."/>
            <person name="LaButti K."/>
            <person name="Larrondo L.F."/>
            <person name="Lindquist E."/>
            <person name="Ling A."/>
            <person name="Lombard V."/>
            <person name="Lucas S."/>
            <person name="Lundell T."/>
            <person name="Martin R."/>
            <person name="McLaughlin D.J."/>
            <person name="Morgenstern I."/>
            <person name="Morin E."/>
            <person name="Murat C."/>
            <person name="Nagy L.G."/>
            <person name="Nolan M."/>
            <person name="Ohm R.A."/>
            <person name="Patyshakuliyeva A."/>
            <person name="Rokas A."/>
            <person name="Ruiz-Duenas F.J."/>
            <person name="Sabat G."/>
            <person name="Salamov A."/>
            <person name="Samejima M."/>
            <person name="Schmutz J."/>
            <person name="Slot J.C."/>
            <person name="St John F."/>
            <person name="Stenlid J."/>
            <person name="Sun H."/>
            <person name="Sun S."/>
            <person name="Syed K."/>
            <person name="Tsang A."/>
            <person name="Wiebenga A."/>
            <person name="Young D."/>
            <person name="Pisabarro A."/>
            <person name="Eastwood D.C."/>
            <person name="Martin F."/>
            <person name="Cullen D."/>
            <person name="Grigoriev I.V."/>
            <person name="Hibbett D.S."/>
        </authorList>
    </citation>
    <scope>NUCLEOTIDE SEQUENCE</scope>
    <source>
        <strain evidence="3">FP-58527</strain>
    </source>
</reference>
<dbReference type="HOGENOM" id="CLU_006728_0_0_1"/>
<gene>
    <name evidence="2" type="ORF">FOMPIDRAFT_1081093</name>
</gene>
<feature type="domain" description="DUF6589" evidence="1">
    <location>
        <begin position="284"/>
        <end position="727"/>
    </location>
</feature>
<dbReference type="Pfam" id="PF20231">
    <property type="entry name" value="DUF6589"/>
    <property type="match status" value="1"/>
</dbReference>
<feature type="non-terminal residue" evidence="2">
    <location>
        <position position="821"/>
    </location>
</feature>
<keyword evidence="3" id="KW-1185">Reference proteome</keyword>
<evidence type="ECO:0000259" key="1">
    <source>
        <dbReference type="Pfam" id="PF20231"/>
    </source>
</evidence>
<accession>S8FXB9</accession>
<name>S8FXB9_FOMSC</name>
<feature type="non-terminal residue" evidence="2">
    <location>
        <position position="1"/>
    </location>
</feature>
<dbReference type="Proteomes" id="UP000015241">
    <property type="component" value="Unassembled WGS sequence"/>
</dbReference>
<dbReference type="AlphaFoldDB" id="S8FXB9"/>
<evidence type="ECO:0000313" key="2">
    <source>
        <dbReference type="EMBL" id="EPT02910.1"/>
    </source>
</evidence>
<proteinExistence type="predicted"/>
<organism evidence="2 3">
    <name type="scientific">Fomitopsis schrenkii</name>
    <name type="common">Brown rot fungus</name>
    <dbReference type="NCBI Taxonomy" id="2126942"/>
    <lineage>
        <taxon>Eukaryota</taxon>
        <taxon>Fungi</taxon>
        <taxon>Dikarya</taxon>
        <taxon>Basidiomycota</taxon>
        <taxon>Agaricomycotina</taxon>
        <taxon>Agaricomycetes</taxon>
        <taxon>Polyporales</taxon>
        <taxon>Fomitopsis</taxon>
    </lineage>
</organism>
<sequence>VVWAFLGGRTKYKPIEIIENWLKDPAGLPSKTSPEYAYRGGYSLSKPYIEFKSARPALTSMAIQLCGDLLLKEMRNAVQGSSGLQGSRVGLRGHMELALDDIGLQTIQTVRSIIQKWQPRTLELLIKLATPEPRKENGVLVVRKTRPPDLVSLEVISMLNFSHTKYARLQPAIRSIMLFANGASREVFNYGSRIAFCQSYNATSATLKRQSSERAEHLIAIGRDRTKGLSVRLDNVQEYAKDREHRIGRANVMKIGVAGTAVELFDFDPQAVSLAAREALLRKNERTNLTIEKLTEMIDAAHIEEVLILQWVETLVIFVPQLSHLKPEIEELYRTPDYTKMRVPDLKTILHPLGTSAKNETIMPELRDVTTDFLGQVGQTPDNYDKDYFMFWGGDGLTFERSLKMPEYMQFQDDTFKQFKHIVPFLEIWHTEWTYLSLVFETNWGDSLTADPSKLGHSATKIDQKAPNNLKKVDFYAGLYVAGLVFDVRMIDCFRVYFKTDDIVKHFEQCKQTKSLPSLEELLKIAHSLYERYMTRHAYDAALTGDITGLGLPVSQTAWIDPAGPNIVPPEGPAFSGDRTLAQSILFMIQMGLSRLVDRAVSIGDIGRVYEGLKVFMFHFAGSSHTKYHGYILEMIAMLELESTKEARQLFLRNWLVNPSGERGRHQEGDLMQEHLNLALEEAVKRSGSEWDGPLIRDVISRNIHHFTELKNGWGETVGLAKRKGYHPEPHSQSEVKILLQVYKEEELHCFTRGRSYSSSDATKDTFTLGVESLQAGKLAQWILETTRGRRLQYDRSSEVAAAVQARIEDETRGESADEPD</sequence>
<protein>
    <recommendedName>
        <fullName evidence="1">DUF6589 domain-containing protein</fullName>
    </recommendedName>
</protein>
<dbReference type="STRING" id="743788.S8FXB9"/>
<dbReference type="EMBL" id="KE504132">
    <property type="protein sequence ID" value="EPT02910.1"/>
    <property type="molecule type" value="Genomic_DNA"/>
</dbReference>
<evidence type="ECO:0000313" key="3">
    <source>
        <dbReference type="Proteomes" id="UP000015241"/>
    </source>
</evidence>